<proteinExistence type="predicted"/>
<evidence type="ECO:0000256" key="1">
    <source>
        <dbReference type="SAM" id="MobiDB-lite"/>
    </source>
</evidence>
<sequence>MIQILKVKDTYILFNSSVPPDLPYHQPPEYTGSGAAPRPGLRDPGFAPLRQDILVAGGQPPLRPHRHRPRQHHLLCPAPAPSPSTTGRPSPAGRTTPSSTSALEDVRVLNVTCECINFTFIPESVC</sequence>
<reference evidence="2 3" key="1">
    <citation type="submission" date="2021-06" db="EMBL/GenBank/DDBJ databases">
        <title>Caerostris extrusa draft genome.</title>
        <authorList>
            <person name="Kono N."/>
            <person name="Arakawa K."/>
        </authorList>
    </citation>
    <scope>NUCLEOTIDE SEQUENCE [LARGE SCALE GENOMIC DNA]</scope>
</reference>
<keyword evidence="3" id="KW-1185">Reference proteome</keyword>
<accession>A0AAV4SVW2</accession>
<name>A0AAV4SVW2_CAEEX</name>
<feature type="compositionally biased region" description="Polar residues" evidence="1">
    <location>
        <begin position="83"/>
        <end position="102"/>
    </location>
</feature>
<feature type="compositionally biased region" description="Basic residues" evidence="1">
    <location>
        <begin position="63"/>
        <end position="73"/>
    </location>
</feature>
<dbReference type="AlphaFoldDB" id="A0AAV4SVW2"/>
<gene>
    <name evidence="2" type="ORF">CEXT_229721</name>
</gene>
<dbReference type="Proteomes" id="UP001054945">
    <property type="component" value="Unassembled WGS sequence"/>
</dbReference>
<dbReference type="EMBL" id="BPLR01010279">
    <property type="protein sequence ID" value="GIY38250.1"/>
    <property type="molecule type" value="Genomic_DNA"/>
</dbReference>
<evidence type="ECO:0000313" key="3">
    <source>
        <dbReference type="Proteomes" id="UP001054945"/>
    </source>
</evidence>
<feature type="region of interest" description="Disordered" evidence="1">
    <location>
        <begin position="22"/>
        <end position="102"/>
    </location>
</feature>
<protein>
    <submittedName>
        <fullName evidence="2">Uncharacterized protein</fullName>
    </submittedName>
</protein>
<organism evidence="2 3">
    <name type="scientific">Caerostris extrusa</name>
    <name type="common">Bark spider</name>
    <name type="synonym">Caerostris bankana</name>
    <dbReference type="NCBI Taxonomy" id="172846"/>
    <lineage>
        <taxon>Eukaryota</taxon>
        <taxon>Metazoa</taxon>
        <taxon>Ecdysozoa</taxon>
        <taxon>Arthropoda</taxon>
        <taxon>Chelicerata</taxon>
        <taxon>Arachnida</taxon>
        <taxon>Araneae</taxon>
        <taxon>Araneomorphae</taxon>
        <taxon>Entelegynae</taxon>
        <taxon>Araneoidea</taxon>
        <taxon>Araneidae</taxon>
        <taxon>Caerostris</taxon>
    </lineage>
</organism>
<evidence type="ECO:0000313" key="2">
    <source>
        <dbReference type="EMBL" id="GIY38250.1"/>
    </source>
</evidence>
<comment type="caution">
    <text evidence="2">The sequence shown here is derived from an EMBL/GenBank/DDBJ whole genome shotgun (WGS) entry which is preliminary data.</text>
</comment>